<reference evidence="1" key="1">
    <citation type="submission" date="2020-05" db="EMBL/GenBank/DDBJ databases">
        <title>Large-scale comparative analyses of tick genomes elucidate their genetic diversity and vector capacities.</title>
        <authorList>
            <person name="Jia N."/>
            <person name="Wang J."/>
            <person name="Shi W."/>
            <person name="Du L."/>
            <person name="Sun Y."/>
            <person name="Zhan W."/>
            <person name="Jiang J."/>
            <person name="Wang Q."/>
            <person name="Zhang B."/>
            <person name="Ji P."/>
            <person name="Sakyi L.B."/>
            <person name="Cui X."/>
            <person name="Yuan T."/>
            <person name="Jiang B."/>
            <person name="Yang W."/>
            <person name="Lam T.T.-Y."/>
            <person name="Chang Q."/>
            <person name="Ding S."/>
            <person name="Wang X."/>
            <person name="Zhu J."/>
            <person name="Ruan X."/>
            <person name="Zhao L."/>
            <person name="Wei J."/>
            <person name="Que T."/>
            <person name="Du C."/>
            <person name="Cheng J."/>
            <person name="Dai P."/>
            <person name="Han X."/>
            <person name="Huang E."/>
            <person name="Gao Y."/>
            <person name="Liu J."/>
            <person name="Shao H."/>
            <person name="Ye R."/>
            <person name="Li L."/>
            <person name="Wei W."/>
            <person name="Wang X."/>
            <person name="Wang C."/>
            <person name="Yang T."/>
            <person name="Huo Q."/>
            <person name="Li W."/>
            <person name="Guo W."/>
            <person name="Chen H."/>
            <person name="Zhou L."/>
            <person name="Ni X."/>
            <person name="Tian J."/>
            <person name="Zhou Y."/>
            <person name="Sheng Y."/>
            <person name="Liu T."/>
            <person name="Pan Y."/>
            <person name="Xia L."/>
            <person name="Li J."/>
            <person name="Zhao F."/>
            <person name="Cao W."/>
        </authorList>
    </citation>
    <scope>NUCLEOTIDE SEQUENCE</scope>
    <source>
        <strain evidence="1">Hyas-2018</strain>
    </source>
</reference>
<dbReference type="EMBL" id="CM023481">
    <property type="protein sequence ID" value="KAH6948281.1"/>
    <property type="molecule type" value="Genomic_DNA"/>
</dbReference>
<accession>A0ACB7TPW5</accession>
<sequence>MVGAWGTSLQKIKKKKVLEVVEDYLAGTGLRCSPKKSELLLYRPTLRERPPKGFVKIRQSEEIQLHTKDGVTIPIVSRIRVLGMIIESNGVNGHDGS</sequence>
<gene>
    <name evidence="1" type="ORF">HPB50_023335</name>
</gene>
<name>A0ACB7TPW5_HYAAI</name>
<dbReference type="Proteomes" id="UP000821845">
    <property type="component" value="Chromosome 1"/>
</dbReference>
<comment type="caution">
    <text evidence="1">The sequence shown here is derived from an EMBL/GenBank/DDBJ whole genome shotgun (WGS) entry which is preliminary data.</text>
</comment>
<keyword evidence="2" id="KW-1185">Reference proteome</keyword>
<organism evidence="1 2">
    <name type="scientific">Hyalomma asiaticum</name>
    <name type="common">Tick</name>
    <dbReference type="NCBI Taxonomy" id="266040"/>
    <lineage>
        <taxon>Eukaryota</taxon>
        <taxon>Metazoa</taxon>
        <taxon>Ecdysozoa</taxon>
        <taxon>Arthropoda</taxon>
        <taxon>Chelicerata</taxon>
        <taxon>Arachnida</taxon>
        <taxon>Acari</taxon>
        <taxon>Parasitiformes</taxon>
        <taxon>Ixodida</taxon>
        <taxon>Ixodoidea</taxon>
        <taxon>Ixodidae</taxon>
        <taxon>Hyalomminae</taxon>
        <taxon>Hyalomma</taxon>
    </lineage>
</organism>
<protein>
    <submittedName>
        <fullName evidence="1">Uncharacterized protein</fullName>
    </submittedName>
</protein>
<evidence type="ECO:0000313" key="2">
    <source>
        <dbReference type="Proteomes" id="UP000821845"/>
    </source>
</evidence>
<evidence type="ECO:0000313" key="1">
    <source>
        <dbReference type="EMBL" id="KAH6948281.1"/>
    </source>
</evidence>
<proteinExistence type="predicted"/>